<dbReference type="PANTHER" id="PTHR37544:SF3">
    <property type="entry name" value="SPRAY"/>
    <property type="match status" value="1"/>
</dbReference>
<dbReference type="EMBL" id="JAVDPF010000014">
    <property type="protein sequence ID" value="KAL1877157.1"/>
    <property type="molecule type" value="Genomic_DNA"/>
</dbReference>
<protein>
    <submittedName>
        <fullName evidence="3">Uncharacterized protein</fullName>
    </submittedName>
</protein>
<comment type="caution">
    <text evidence="3">The sequence shown here is derived from an EMBL/GenBank/DDBJ whole genome shotgun (WGS) entry which is preliminary data.</text>
</comment>
<evidence type="ECO:0000256" key="1">
    <source>
        <dbReference type="SAM" id="MobiDB-lite"/>
    </source>
</evidence>
<dbReference type="InterPro" id="IPR021840">
    <property type="entry name" value="DUF3433"/>
</dbReference>
<feature type="transmembrane region" description="Helical" evidence="2">
    <location>
        <begin position="526"/>
        <end position="548"/>
    </location>
</feature>
<accession>A0ABR3XMD6</accession>
<reference evidence="3 4" key="1">
    <citation type="journal article" date="2024" name="IMA Fungus">
        <title>IMA Genome - F19 : A genome assembly and annotation guide to empower mycologists, including annotated draft genome sequences of Ceratocystis pirilliformis, Diaporthe australafricana, Fusarium ophioides, Paecilomyces lecythidis, and Sporothrix stenoceras.</title>
        <authorList>
            <person name="Aylward J."/>
            <person name="Wilson A.M."/>
            <person name="Visagie C.M."/>
            <person name="Spraker J."/>
            <person name="Barnes I."/>
            <person name="Buitendag C."/>
            <person name="Ceriani C."/>
            <person name="Del Mar Angel L."/>
            <person name="du Plessis D."/>
            <person name="Fuchs T."/>
            <person name="Gasser K."/>
            <person name="Kramer D."/>
            <person name="Li W."/>
            <person name="Munsamy K."/>
            <person name="Piso A."/>
            <person name="Price J.L."/>
            <person name="Sonnekus B."/>
            <person name="Thomas C."/>
            <person name="van der Nest A."/>
            <person name="van Dijk A."/>
            <person name="van Heerden A."/>
            <person name="van Vuuren N."/>
            <person name="Yilmaz N."/>
            <person name="Duong T.A."/>
            <person name="van der Merwe N.A."/>
            <person name="Wingfield M.J."/>
            <person name="Wingfield B.D."/>
        </authorList>
    </citation>
    <scope>NUCLEOTIDE SEQUENCE [LARGE SCALE GENOMIC DNA]</scope>
    <source>
        <strain evidence="3 4">CMW 18167</strain>
    </source>
</reference>
<evidence type="ECO:0000256" key="2">
    <source>
        <dbReference type="SAM" id="Phobius"/>
    </source>
</evidence>
<keyword evidence="4" id="KW-1185">Reference proteome</keyword>
<gene>
    <name evidence="3" type="ORF">Plec18167_004843</name>
</gene>
<feature type="transmembrane region" description="Helical" evidence="2">
    <location>
        <begin position="28"/>
        <end position="50"/>
    </location>
</feature>
<feature type="transmembrane region" description="Helical" evidence="2">
    <location>
        <begin position="138"/>
        <end position="161"/>
    </location>
</feature>
<proteinExistence type="predicted"/>
<keyword evidence="2" id="KW-1133">Transmembrane helix</keyword>
<evidence type="ECO:0000313" key="3">
    <source>
        <dbReference type="EMBL" id="KAL1877157.1"/>
    </source>
</evidence>
<sequence length="652" mass="71788">MEELASEVGENEAKPTSNHNPSAWPWELSSVGGVPFIVIQAASITAVVMLHKLVLKNNGLALPSDNPIVQQILLNFIPTALGTILEPVWVALNRFLCIIQPFIELRKGAAAASKSILLEYTSLPPQLAFFQAMSAQHWLLAALCAIAASANVLTVGLSGLFEIQDTYQNSSVLMTQNLSLAVVVNESTAPDGQGGYPLQTMRANLSENVALLPWLSPEYFFLPLSIPPKNETTDITYHVTTSGLGSRLDCQQLRNNDPNLGYTFILNHDATEANFTATETLPDGTKIRCYSPNAFTGDNAKAPAEATQIYLRGPPEGEKALELFIQPISSFVSATREEKIACPRMLIAGWVRSSISLGEKFSNTLYGPTRNITNESLNSTFMMCKPKFQTAEFDVAIDQQGHILGYTQKTSLKEPENDALAWSIWNATTFLVGAPPTYLEWHNDTYASDWMNLFLKQYMNSTSLLDAHIPLPEFSKLVGLVEYVYRQLFAVILQSNDDLLLPAPQIKTVVATEVMRVSKVFLSRTMVYIVLVTLSAGLAVAICFYVLLPKPFMPHIPTSLAALVSYISHGHILQDLDKAGVDEDGVQIARFFGEKGPIYGFGRYVGTDGDVHIGVDRQPYLFPQHMSEVGMIQRLRMTRIFSGGPDVNSEMI</sequence>
<name>A0ABR3XMD6_9EURO</name>
<keyword evidence="2" id="KW-0472">Membrane</keyword>
<evidence type="ECO:0000313" key="4">
    <source>
        <dbReference type="Proteomes" id="UP001583193"/>
    </source>
</evidence>
<keyword evidence="2" id="KW-0812">Transmembrane</keyword>
<dbReference type="Proteomes" id="UP001583193">
    <property type="component" value="Unassembled WGS sequence"/>
</dbReference>
<dbReference type="Pfam" id="PF11915">
    <property type="entry name" value="DUF3433"/>
    <property type="match status" value="1"/>
</dbReference>
<feature type="region of interest" description="Disordered" evidence="1">
    <location>
        <begin position="1"/>
        <end position="21"/>
    </location>
</feature>
<organism evidence="3 4">
    <name type="scientific">Paecilomyces lecythidis</name>
    <dbReference type="NCBI Taxonomy" id="3004212"/>
    <lineage>
        <taxon>Eukaryota</taxon>
        <taxon>Fungi</taxon>
        <taxon>Dikarya</taxon>
        <taxon>Ascomycota</taxon>
        <taxon>Pezizomycotina</taxon>
        <taxon>Eurotiomycetes</taxon>
        <taxon>Eurotiomycetidae</taxon>
        <taxon>Eurotiales</taxon>
        <taxon>Thermoascaceae</taxon>
        <taxon>Paecilomyces</taxon>
    </lineage>
</organism>
<dbReference type="PANTHER" id="PTHR37544">
    <property type="entry name" value="SPRAY-RELATED"/>
    <property type="match status" value="1"/>
</dbReference>